<protein>
    <recommendedName>
        <fullName evidence="4">Transposase DDE domain-containing protein</fullName>
    </recommendedName>
</protein>
<evidence type="ECO:0000256" key="1">
    <source>
        <dbReference type="SAM" id="MobiDB-lite"/>
    </source>
</evidence>
<comment type="caution">
    <text evidence="2">The sequence shown here is derived from an EMBL/GenBank/DDBJ whole genome shotgun (WGS) entry which is preliminary data.</text>
</comment>
<proteinExistence type="predicted"/>
<evidence type="ECO:0000313" key="3">
    <source>
        <dbReference type="Proteomes" id="UP001501469"/>
    </source>
</evidence>
<keyword evidence="3" id="KW-1185">Reference proteome</keyword>
<dbReference type="RefSeq" id="WP_345057604.1">
    <property type="nucleotide sequence ID" value="NZ_BAABDK010000029.1"/>
</dbReference>
<dbReference type="EMBL" id="BAABDK010000029">
    <property type="protein sequence ID" value="GAA4047825.1"/>
    <property type="molecule type" value="Genomic_DNA"/>
</dbReference>
<dbReference type="Proteomes" id="UP001501469">
    <property type="component" value="Unassembled WGS sequence"/>
</dbReference>
<sequence>MYFPALLLGLRRVGRGLVYELFQLALWVAFWLHTLSSLRSAFGGKLVGRSGPAIRPRRNSRPARSGRITPAAAV</sequence>
<accession>A0ABP7UMR7</accession>
<evidence type="ECO:0008006" key="4">
    <source>
        <dbReference type="Google" id="ProtNLM"/>
    </source>
</evidence>
<gene>
    <name evidence="2" type="ORF">GCM10022409_37700</name>
</gene>
<evidence type="ECO:0000313" key="2">
    <source>
        <dbReference type="EMBL" id="GAA4047825.1"/>
    </source>
</evidence>
<name>A0ABP7UMR7_9BACT</name>
<feature type="region of interest" description="Disordered" evidence="1">
    <location>
        <begin position="53"/>
        <end position="74"/>
    </location>
</feature>
<organism evidence="2 3">
    <name type="scientific">Hymenobacter glaciei</name>
    <dbReference type="NCBI Taxonomy" id="877209"/>
    <lineage>
        <taxon>Bacteria</taxon>
        <taxon>Pseudomonadati</taxon>
        <taxon>Bacteroidota</taxon>
        <taxon>Cytophagia</taxon>
        <taxon>Cytophagales</taxon>
        <taxon>Hymenobacteraceae</taxon>
        <taxon>Hymenobacter</taxon>
    </lineage>
</organism>
<reference evidence="3" key="1">
    <citation type="journal article" date="2019" name="Int. J. Syst. Evol. Microbiol.">
        <title>The Global Catalogue of Microorganisms (GCM) 10K type strain sequencing project: providing services to taxonomists for standard genome sequencing and annotation.</title>
        <authorList>
            <consortium name="The Broad Institute Genomics Platform"/>
            <consortium name="The Broad Institute Genome Sequencing Center for Infectious Disease"/>
            <person name="Wu L."/>
            <person name="Ma J."/>
        </authorList>
    </citation>
    <scope>NUCLEOTIDE SEQUENCE [LARGE SCALE GENOMIC DNA]</scope>
    <source>
        <strain evidence="3">JCM 17225</strain>
    </source>
</reference>